<feature type="transmembrane region" description="Helical" evidence="7">
    <location>
        <begin position="7"/>
        <end position="29"/>
    </location>
</feature>
<dbReference type="AlphaFoldDB" id="A0A1F5NQ13"/>
<keyword evidence="3" id="KW-0808">Transferase</keyword>
<evidence type="ECO:0000313" key="9">
    <source>
        <dbReference type="EMBL" id="OGE79777.1"/>
    </source>
</evidence>
<dbReference type="GO" id="GO:0016020">
    <property type="term" value="C:membrane"/>
    <property type="evidence" value="ECO:0007669"/>
    <property type="project" value="UniProtKB-SubCell"/>
</dbReference>
<feature type="transmembrane region" description="Helical" evidence="7">
    <location>
        <begin position="82"/>
        <end position="102"/>
    </location>
</feature>
<dbReference type="Proteomes" id="UP000176233">
    <property type="component" value="Unassembled WGS sequence"/>
</dbReference>
<dbReference type="Pfam" id="PF02397">
    <property type="entry name" value="Bac_transf"/>
    <property type="match status" value="1"/>
</dbReference>
<comment type="caution">
    <text evidence="9">The sequence shown here is derived from an EMBL/GenBank/DDBJ whole genome shotgun (WGS) entry which is preliminary data.</text>
</comment>
<feature type="domain" description="Bacterial sugar transferase" evidence="8">
    <location>
        <begin position="269"/>
        <end position="464"/>
    </location>
</feature>
<dbReference type="GO" id="GO:0016780">
    <property type="term" value="F:phosphotransferase activity, for other substituted phosphate groups"/>
    <property type="evidence" value="ECO:0007669"/>
    <property type="project" value="TreeGrafter"/>
</dbReference>
<dbReference type="InterPro" id="IPR017475">
    <property type="entry name" value="EPS_sugar_tfrase"/>
</dbReference>
<evidence type="ECO:0000313" key="10">
    <source>
        <dbReference type="Proteomes" id="UP000176233"/>
    </source>
</evidence>
<organism evidence="9 10">
    <name type="scientific">Candidatus Doudnabacteria bacterium RIFCSPHIGHO2_01_FULL_45_18</name>
    <dbReference type="NCBI Taxonomy" id="1817823"/>
    <lineage>
        <taxon>Bacteria</taxon>
        <taxon>Candidatus Doudnaibacteriota</taxon>
    </lineage>
</organism>
<evidence type="ECO:0000256" key="1">
    <source>
        <dbReference type="ARBA" id="ARBA00004141"/>
    </source>
</evidence>
<evidence type="ECO:0000256" key="3">
    <source>
        <dbReference type="ARBA" id="ARBA00022679"/>
    </source>
</evidence>
<evidence type="ECO:0000259" key="8">
    <source>
        <dbReference type="Pfam" id="PF02397"/>
    </source>
</evidence>
<dbReference type="EMBL" id="MFEJ01000028">
    <property type="protein sequence ID" value="OGE79777.1"/>
    <property type="molecule type" value="Genomic_DNA"/>
</dbReference>
<accession>A0A1F5NQ13</accession>
<keyword evidence="6 7" id="KW-0472">Membrane</keyword>
<proteinExistence type="inferred from homology"/>
<dbReference type="PANTHER" id="PTHR30576:SF0">
    <property type="entry name" value="UNDECAPRENYL-PHOSPHATE N-ACETYLGALACTOSAMINYL 1-PHOSPHATE TRANSFERASE-RELATED"/>
    <property type="match status" value="1"/>
</dbReference>
<sequence>MKRSELLFNLISIVVDLVMIIVAGVTAFYLRFQLSEFRPVLYSLTIVDYVKVLVLIAPILLLLMALAGLYNLKGTRRISSELLKIVLAISSGLLLVVILFFFNQSVFPSRLIILFTWVLTIALISLGRIILRFAQVQMLYRGIGLHRLVVITHAGNNKELVEEISKRPELGFRIVSNLASNLPQEELLKSLNHLRLHLGVDELLVADAFFDQKISAAILRFCRDYGIRFNFVPNLFETSATNIAVETISGIPIIVLKRTPLEGWGRVIKRVLDFLISGTALIVLSPILLLIAILIKLTSKGPVFFHQPRAAGMGEFECYKFRTMHYAMSEGTDSGDKLREELEKQNARQGPFVKIKNDPRVIPIGRFLRKTKLDELPQLWHIFLGQMSLVGPRVHMVKEVDHFRQDYKHLFVLKPGATGLTQITQASDNPELSFEEEIRLDAFYIENWSIWLDFYILFKTFLILIGRKPKVDY</sequence>
<dbReference type="InterPro" id="IPR003362">
    <property type="entry name" value="Bact_transf"/>
</dbReference>
<protein>
    <recommendedName>
        <fullName evidence="8">Bacterial sugar transferase domain-containing protein</fullName>
    </recommendedName>
</protein>
<reference evidence="9 10" key="1">
    <citation type="journal article" date="2016" name="Nat. Commun.">
        <title>Thousands of microbial genomes shed light on interconnected biogeochemical processes in an aquifer system.</title>
        <authorList>
            <person name="Anantharaman K."/>
            <person name="Brown C.T."/>
            <person name="Hug L.A."/>
            <person name="Sharon I."/>
            <person name="Castelle C.J."/>
            <person name="Probst A.J."/>
            <person name="Thomas B.C."/>
            <person name="Singh A."/>
            <person name="Wilkins M.J."/>
            <person name="Karaoz U."/>
            <person name="Brodie E.L."/>
            <person name="Williams K.H."/>
            <person name="Hubbard S.S."/>
            <person name="Banfield J.F."/>
        </authorList>
    </citation>
    <scope>NUCLEOTIDE SEQUENCE [LARGE SCALE GENOMIC DNA]</scope>
</reference>
<feature type="transmembrane region" description="Helical" evidence="7">
    <location>
        <begin position="274"/>
        <end position="295"/>
    </location>
</feature>
<evidence type="ECO:0000256" key="7">
    <source>
        <dbReference type="SAM" id="Phobius"/>
    </source>
</evidence>
<feature type="transmembrane region" description="Helical" evidence="7">
    <location>
        <begin position="49"/>
        <end position="70"/>
    </location>
</feature>
<comment type="subcellular location">
    <subcellularLocation>
        <location evidence="1">Membrane</location>
        <topology evidence="1">Multi-pass membrane protein</topology>
    </subcellularLocation>
</comment>
<keyword evidence="5 7" id="KW-1133">Transmembrane helix</keyword>
<evidence type="ECO:0000256" key="5">
    <source>
        <dbReference type="ARBA" id="ARBA00022989"/>
    </source>
</evidence>
<evidence type="ECO:0000256" key="2">
    <source>
        <dbReference type="ARBA" id="ARBA00006464"/>
    </source>
</evidence>
<evidence type="ECO:0000256" key="6">
    <source>
        <dbReference type="ARBA" id="ARBA00023136"/>
    </source>
</evidence>
<comment type="similarity">
    <text evidence="2">Belongs to the bacterial sugar transferase family.</text>
</comment>
<name>A0A1F5NQ13_9BACT</name>
<gene>
    <name evidence="9" type="ORF">A2660_00685</name>
</gene>
<feature type="transmembrane region" description="Helical" evidence="7">
    <location>
        <begin position="108"/>
        <end position="131"/>
    </location>
</feature>
<dbReference type="Pfam" id="PF13727">
    <property type="entry name" value="CoA_binding_3"/>
    <property type="match status" value="1"/>
</dbReference>
<dbReference type="NCBIfam" id="TIGR03025">
    <property type="entry name" value="EPS_sugtrans"/>
    <property type="match status" value="1"/>
</dbReference>
<dbReference type="PANTHER" id="PTHR30576">
    <property type="entry name" value="COLANIC BIOSYNTHESIS UDP-GLUCOSE LIPID CARRIER TRANSFERASE"/>
    <property type="match status" value="1"/>
</dbReference>
<keyword evidence="4 7" id="KW-0812">Transmembrane</keyword>
<evidence type="ECO:0000256" key="4">
    <source>
        <dbReference type="ARBA" id="ARBA00022692"/>
    </source>
</evidence>